<feature type="compositionally biased region" description="Polar residues" evidence="1">
    <location>
        <begin position="294"/>
        <end position="306"/>
    </location>
</feature>
<evidence type="ECO:0000313" key="4">
    <source>
        <dbReference type="EMBL" id="KAF9468623.1"/>
    </source>
</evidence>
<organism evidence="4 5">
    <name type="scientific">Collybia nuda</name>
    <dbReference type="NCBI Taxonomy" id="64659"/>
    <lineage>
        <taxon>Eukaryota</taxon>
        <taxon>Fungi</taxon>
        <taxon>Dikarya</taxon>
        <taxon>Basidiomycota</taxon>
        <taxon>Agaricomycotina</taxon>
        <taxon>Agaricomycetes</taxon>
        <taxon>Agaricomycetidae</taxon>
        <taxon>Agaricales</taxon>
        <taxon>Tricholomatineae</taxon>
        <taxon>Clitocybaceae</taxon>
        <taxon>Collybia</taxon>
    </lineage>
</organism>
<evidence type="ECO:0000256" key="2">
    <source>
        <dbReference type="SAM" id="Phobius"/>
    </source>
</evidence>
<sequence length="538" mass="57758">MVFFAALVFGALVFGSQVVLALNFKFELSRVEQCEPVSITLVGDASVSAVPMTLTLLPFGSRPISIPIPNAAANTSGIYVTFFPFAAGTTFLAALEDSFGENAAKVSDVIRVLPSPTGNATCLPTTQEAEEVPPTTIFNLNSTPSQCEEFTVSYNKSIVSAAPTVRLYSPKGPSFVLNQTSEDQESGSATYVMSRERSKQVVLLFDTQGHQETSPLMTIGGDSQSSEACIPPKDGKTSQTTSGVSQAVIIGSAAGGGAIVVISILMILFVLRERRRRRSEKIKFNPALLEKGRSSTPENNRRSPSPINEKGVSYDNGFVRDPPYTAEKFLSPTTSFYPRASMASWAQSVPEDQRFPIVRSPVSSTPGNPRPDDRLSLSSLDIEGILNMAAVQSSRSSGQTLEPTPFPPLIDSPTYDLSSGTHLAVPRPYPARGHLREPSDVPVGPNSIAFSSTSENPFADKSEMGDFIARPIDRRQDSLDSGLRLPPGALIGLPSSPRNGLRSSRERVSGDEGMEAFGTRSSNRSTKDSMGDWYGIAR</sequence>
<feature type="region of interest" description="Disordered" evidence="1">
    <location>
        <begin position="393"/>
        <end position="461"/>
    </location>
</feature>
<evidence type="ECO:0000256" key="3">
    <source>
        <dbReference type="SAM" id="SignalP"/>
    </source>
</evidence>
<name>A0A9P6CQG6_9AGAR</name>
<accession>A0A9P6CQG6</accession>
<feature type="transmembrane region" description="Helical" evidence="2">
    <location>
        <begin position="247"/>
        <end position="271"/>
    </location>
</feature>
<comment type="caution">
    <text evidence="4">The sequence shown here is derived from an EMBL/GenBank/DDBJ whole genome shotgun (WGS) entry which is preliminary data.</text>
</comment>
<protein>
    <submittedName>
        <fullName evidence="4">Uncharacterized protein</fullName>
    </submittedName>
</protein>
<dbReference type="AlphaFoldDB" id="A0A9P6CQG6"/>
<keyword evidence="2" id="KW-1133">Transmembrane helix</keyword>
<feature type="compositionally biased region" description="Polar residues" evidence="1">
    <location>
        <begin position="393"/>
        <end position="402"/>
    </location>
</feature>
<gene>
    <name evidence="4" type="ORF">BDZ94DRAFT_1317790</name>
</gene>
<keyword evidence="5" id="KW-1185">Reference proteome</keyword>
<dbReference type="Proteomes" id="UP000807353">
    <property type="component" value="Unassembled WGS sequence"/>
</dbReference>
<feature type="signal peptide" evidence="3">
    <location>
        <begin position="1"/>
        <end position="21"/>
    </location>
</feature>
<keyword evidence="2" id="KW-0472">Membrane</keyword>
<dbReference type="EMBL" id="MU150232">
    <property type="protein sequence ID" value="KAF9468623.1"/>
    <property type="molecule type" value="Genomic_DNA"/>
</dbReference>
<dbReference type="OrthoDB" id="3266941at2759"/>
<evidence type="ECO:0000256" key="1">
    <source>
        <dbReference type="SAM" id="MobiDB-lite"/>
    </source>
</evidence>
<feature type="region of interest" description="Disordered" evidence="1">
    <location>
        <begin position="478"/>
        <end position="538"/>
    </location>
</feature>
<keyword evidence="3" id="KW-0732">Signal</keyword>
<evidence type="ECO:0000313" key="5">
    <source>
        <dbReference type="Proteomes" id="UP000807353"/>
    </source>
</evidence>
<feature type="region of interest" description="Disordered" evidence="1">
    <location>
        <begin position="212"/>
        <end position="240"/>
    </location>
</feature>
<feature type="compositionally biased region" description="Polar residues" evidence="1">
    <location>
        <begin position="212"/>
        <end position="227"/>
    </location>
</feature>
<keyword evidence="2" id="KW-0812">Transmembrane</keyword>
<feature type="region of interest" description="Disordered" evidence="1">
    <location>
        <begin position="291"/>
        <end position="316"/>
    </location>
</feature>
<feature type="chain" id="PRO_5040206408" evidence="3">
    <location>
        <begin position="22"/>
        <end position="538"/>
    </location>
</feature>
<proteinExistence type="predicted"/>
<reference evidence="4" key="1">
    <citation type="submission" date="2020-11" db="EMBL/GenBank/DDBJ databases">
        <authorList>
            <consortium name="DOE Joint Genome Institute"/>
            <person name="Ahrendt S."/>
            <person name="Riley R."/>
            <person name="Andreopoulos W."/>
            <person name="Labutti K."/>
            <person name="Pangilinan J."/>
            <person name="Ruiz-Duenas F.J."/>
            <person name="Barrasa J.M."/>
            <person name="Sanchez-Garcia M."/>
            <person name="Camarero S."/>
            <person name="Miyauchi S."/>
            <person name="Serrano A."/>
            <person name="Linde D."/>
            <person name="Babiker R."/>
            <person name="Drula E."/>
            <person name="Ayuso-Fernandez I."/>
            <person name="Pacheco R."/>
            <person name="Padilla G."/>
            <person name="Ferreira P."/>
            <person name="Barriuso J."/>
            <person name="Kellner H."/>
            <person name="Castanera R."/>
            <person name="Alfaro M."/>
            <person name="Ramirez L."/>
            <person name="Pisabarro A.G."/>
            <person name="Kuo A."/>
            <person name="Tritt A."/>
            <person name="Lipzen A."/>
            <person name="He G."/>
            <person name="Yan M."/>
            <person name="Ng V."/>
            <person name="Cullen D."/>
            <person name="Martin F."/>
            <person name="Rosso M.-N."/>
            <person name="Henrissat B."/>
            <person name="Hibbett D."/>
            <person name="Martinez A.T."/>
            <person name="Grigoriev I.V."/>
        </authorList>
    </citation>
    <scope>NUCLEOTIDE SEQUENCE</scope>
    <source>
        <strain evidence="4">CBS 247.69</strain>
    </source>
</reference>